<reference evidence="10" key="1">
    <citation type="journal article" date="2019" name="Int. J. Syst. Evol. Microbiol.">
        <title>The Global Catalogue of Microorganisms (GCM) 10K type strain sequencing project: providing services to taxonomists for standard genome sequencing and annotation.</title>
        <authorList>
            <consortium name="The Broad Institute Genomics Platform"/>
            <consortium name="The Broad Institute Genome Sequencing Center for Infectious Disease"/>
            <person name="Wu L."/>
            <person name="Ma J."/>
        </authorList>
    </citation>
    <scope>NUCLEOTIDE SEQUENCE [LARGE SCALE GENOMIC DNA]</scope>
    <source>
        <strain evidence="10">CGMCC 4.5581</strain>
    </source>
</reference>
<evidence type="ECO:0000256" key="5">
    <source>
        <dbReference type="ARBA" id="ARBA00023002"/>
    </source>
</evidence>
<evidence type="ECO:0000313" key="9">
    <source>
        <dbReference type="EMBL" id="GGL62899.1"/>
    </source>
</evidence>
<dbReference type="EMBL" id="BMMI01000003">
    <property type="protein sequence ID" value="GGL62899.1"/>
    <property type="molecule type" value="Genomic_DNA"/>
</dbReference>
<dbReference type="Gene3D" id="3.50.50.60">
    <property type="entry name" value="FAD/NAD(P)-binding domain"/>
    <property type="match status" value="2"/>
</dbReference>
<dbReference type="PANTHER" id="PTHR42784:SF1">
    <property type="entry name" value="PYRANOSE 2-OXIDASE"/>
    <property type="match status" value="1"/>
</dbReference>
<dbReference type="Proteomes" id="UP000648663">
    <property type="component" value="Unassembled WGS sequence"/>
</dbReference>
<proteinExistence type="inferred from homology"/>
<evidence type="ECO:0000259" key="8">
    <source>
        <dbReference type="Pfam" id="PF05199"/>
    </source>
</evidence>
<protein>
    <submittedName>
        <fullName evidence="9">GMC oxidoreductase</fullName>
    </submittedName>
</protein>
<dbReference type="InterPro" id="IPR051473">
    <property type="entry name" value="P2Ox-like"/>
</dbReference>
<organism evidence="9 10">
    <name type="scientific">Modestobacter marinus</name>
    <dbReference type="NCBI Taxonomy" id="477641"/>
    <lineage>
        <taxon>Bacteria</taxon>
        <taxon>Bacillati</taxon>
        <taxon>Actinomycetota</taxon>
        <taxon>Actinomycetes</taxon>
        <taxon>Geodermatophilales</taxon>
        <taxon>Geodermatophilaceae</taxon>
        <taxon>Modestobacter</taxon>
    </lineage>
</organism>
<feature type="region of interest" description="Disordered" evidence="6">
    <location>
        <begin position="560"/>
        <end position="584"/>
    </location>
</feature>
<sequence length="584" mass="63939">MLDLHPRNEPAERLPVLLNSPPAPEAVFDLCVVGAGPAGLSLALEAARGGLRVLIIEAGLARKAVPPATRFAATTMRVLDHRRHAPLSETTRTGIGGTSWLWGGRCVPFESIDYELRAHVTFSGWPICPSDLAPWQNRAAEYLDCGSADFQTEPMSGWQSQAVSTSQQERWSRRPQLAPHLGAQVIAHPTVSVLTGAVATDVRFNPAGTAVTQLRVRWAGTEVPLTARDYVLACGGLATTRLLLHVQRREPAFFGGSDGPLGRYYMGHLTGSIASISITPPELFTELDFRQEEDGTYVRRRFTLMREAQIRGHLLHTSFYLGNLPFRDARHGSPTLSAFFLALTSPLIGRCLAGAETRRRNAGRPVGGWGAHLQNIARRPRRLPAEVAAIVRLRYLSSPRRSVFVIHNDRGTYALRYHAEQVPNPHSRVRCNGRTGADGLPGVDIDLRYSDQDVESVLRAHQLLDAELASTGVGHLIYDHPEERRSEAIRQQAMDGYHQIGTTRMSADPSAGVVDPDCRVHGFSNLFVASSSVFPTAGEANPTFMTVALAVRLAHHLTDPARRRSQRSERPGSGWGSPAAWPAQ</sequence>
<comment type="caution">
    <text evidence="9">The sequence shown here is derived from an EMBL/GenBank/DDBJ whole genome shotgun (WGS) entry which is preliminary data.</text>
</comment>
<evidence type="ECO:0000313" key="10">
    <source>
        <dbReference type="Proteomes" id="UP000648663"/>
    </source>
</evidence>
<evidence type="ECO:0000259" key="7">
    <source>
        <dbReference type="Pfam" id="PF01494"/>
    </source>
</evidence>
<dbReference type="InterPro" id="IPR002938">
    <property type="entry name" value="FAD-bd"/>
</dbReference>
<comment type="similarity">
    <text evidence="2">Belongs to the GMC oxidoreductase family.</text>
</comment>
<dbReference type="Pfam" id="PF05199">
    <property type="entry name" value="GMC_oxred_C"/>
    <property type="match status" value="1"/>
</dbReference>
<dbReference type="Pfam" id="PF01494">
    <property type="entry name" value="FAD_binding_3"/>
    <property type="match status" value="1"/>
</dbReference>
<dbReference type="InterPro" id="IPR007867">
    <property type="entry name" value="GMC_OxRtase_C"/>
</dbReference>
<evidence type="ECO:0000256" key="3">
    <source>
        <dbReference type="ARBA" id="ARBA00022630"/>
    </source>
</evidence>
<dbReference type="InterPro" id="IPR036188">
    <property type="entry name" value="FAD/NAD-bd_sf"/>
</dbReference>
<gene>
    <name evidence="9" type="ORF">GCM10011589_18900</name>
</gene>
<accession>A0ABQ2FXF7</accession>
<dbReference type="PANTHER" id="PTHR42784">
    <property type="entry name" value="PYRANOSE 2-OXIDASE"/>
    <property type="match status" value="1"/>
</dbReference>
<evidence type="ECO:0000256" key="4">
    <source>
        <dbReference type="ARBA" id="ARBA00022827"/>
    </source>
</evidence>
<keyword evidence="3" id="KW-0285">Flavoprotein</keyword>
<evidence type="ECO:0000256" key="6">
    <source>
        <dbReference type="SAM" id="MobiDB-lite"/>
    </source>
</evidence>
<feature type="domain" description="FAD-binding" evidence="7">
    <location>
        <begin position="29"/>
        <end position="83"/>
    </location>
</feature>
<dbReference type="PRINTS" id="PR00411">
    <property type="entry name" value="PNDRDTASEI"/>
</dbReference>
<feature type="domain" description="Glucose-methanol-choline oxidoreductase C-terminal" evidence="8">
    <location>
        <begin position="423"/>
        <end position="550"/>
    </location>
</feature>
<comment type="cofactor">
    <cofactor evidence="1">
        <name>FAD</name>
        <dbReference type="ChEBI" id="CHEBI:57692"/>
    </cofactor>
</comment>
<evidence type="ECO:0000256" key="1">
    <source>
        <dbReference type="ARBA" id="ARBA00001974"/>
    </source>
</evidence>
<keyword evidence="10" id="KW-1185">Reference proteome</keyword>
<keyword evidence="4" id="KW-0274">FAD</keyword>
<evidence type="ECO:0000256" key="2">
    <source>
        <dbReference type="ARBA" id="ARBA00010790"/>
    </source>
</evidence>
<feature type="compositionally biased region" description="Basic and acidic residues" evidence="6">
    <location>
        <begin position="560"/>
        <end position="570"/>
    </location>
</feature>
<dbReference type="SUPFAM" id="SSF51905">
    <property type="entry name" value="FAD/NAD(P)-binding domain"/>
    <property type="match status" value="1"/>
</dbReference>
<keyword evidence="5" id="KW-0560">Oxidoreductase</keyword>
<name>A0ABQ2FXF7_9ACTN</name>